<dbReference type="AlphaFoldDB" id="A0A6G9A0L3"/>
<accession>A0A6G9A0L3</accession>
<gene>
    <name evidence="2" type="ORF">HAV00_05600</name>
</gene>
<reference evidence="2 3" key="1">
    <citation type="journal article" date="2020" name="Int. J. Syst. Evol. Microbiol.">
        <title>Description and complete genome sequences of Bradyrhizobium symbiodeficiens sp. nov., a non-symbiotic bacterium associated with legumes native to Canada.</title>
        <authorList>
            <person name="Bromfield E.S.P."/>
            <person name="Cloutier S."/>
            <person name="Nguyen H.D.T."/>
        </authorList>
    </citation>
    <scope>NUCLEOTIDE SEQUENCE [LARGE SCALE GENOMIC DNA]</scope>
    <source>
        <strain evidence="2 3">101S1MB</strain>
    </source>
</reference>
<feature type="domain" description="DUF4145" evidence="1">
    <location>
        <begin position="111"/>
        <end position="190"/>
    </location>
</feature>
<name>A0A6G9A0L3_9BRAD</name>
<dbReference type="Pfam" id="PF13643">
    <property type="entry name" value="DUF4145"/>
    <property type="match status" value="1"/>
</dbReference>
<organism evidence="2 3">
    <name type="scientific">Bradyrhizobium symbiodeficiens</name>
    <dbReference type="NCBI Taxonomy" id="1404367"/>
    <lineage>
        <taxon>Bacteria</taxon>
        <taxon>Pseudomonadati</taxon>
        <taxon>Pseudomonadota</taxon>
        <taxon>Alphaproteobacteria</taxon>
        <taxon>Hyphomicrobiales</taxon>
        <taxon>Nitrobacteraceae</taxon>
        <taxon>Bradyrhizobium</taxon>
    </lineage>
</organism>
<dbReference type="EMBL" id="CP050066">
    <property type="protein sequence ID" value="QIP05753.1"/>
    <property type="molecule type" value="Genomic_DNA"/>
</dbReference>
<evidence type="ECO:0000313" key="2">
    <source>
        <dbReference type="EMBL" id="QIP05753.1"/>
    </source>
</evidence>
<dbReference type="InterPro" id="IPR025285">
    <property type="entry name" value="DUF4145"/>
</dbReference>
<proteinExistence type="predicted"/>
<evidence type="ECO:0000259" key="1">
    <source>
        <dbReference type="Pfam" id="PF13643"/>
    </source>
</evidence>
<evidence type="ECO:0000313" key="3">
    <source>
        <dbReference type="Proteomes" id="UP000500895"/>
    </source>
</evidence>
<dbReference type="Proteomes" id="UP000500895">
    <property type="component" value="Chromosome"/>
</dbReference>
<dbReference type="RefSeq" id="WP_166467027.1">
    <property type="nucleotide sequence ID" value="NZ_CP050066.2"/>
</dbReference>
<protein>
    <submittedName>
        <fullName evidence="2">DUF4145 domain-containing protein</fullName>
    </submittedName>
</protein>
<sequence length="262" mass="29105">MAHVGGNWNCPYCGHAQVIADERFSKDWYKQYVRGWKKEGYQPAMLIQAIVCANQACRELTLAAALGLITDGKNPRDETPKALQEWRLLPQSSAKPQPDAVPDPLRLDYYEACAIRDLSPKASATLIRRCLQGMIRDFCGIAKATLAKEIEGLREALDNNTAPKGVTHESVDAIEAVKKVGNIGAHMEKDIDLIVDVDPGEAQILIELAEMLFNEWYVERQARTKRLARITALSTQKASDIAQAKIEKEQQKVLPPSSAKQP</sequence>